<sequence>MKQVLGQGLLLGTYSPDAPPLFPPEDHRHADPRFTRPTLRIIHDGPTVLGRRFGYRPVDLARVALRYAFQADPNAVALVGFRNPAQITANLDALRCPLSPQDVDEIRHLTTPLRVMLTQHTHPSARSR</sequence>
<organism evidence="2 3">
    <name type="scientific">Streptosporangium algeriense</name>
    <dbReference type="NCBI Taxonomy" id="1682748"/>
    <lineage>
        <taxon>Bacteria</taxon>
        <taxon>Bacillati</taxon>
        <taxon>Actinomycetota</taxon>
        <taxon>Actinomycetes</taxon>
        <taxon>Streptosporangiales</taxon>
        <taxon>Streptosporangiaceae</taxon>
        <taxon>Streptosporangium</taxon>
    </lineage>
</organism>
<proteinExistence type="predicted"/>
<dbReference type="EMBL" id="JBHTHX010000160">
    <property type="protein sequence ID" value="MFD0884401.1"/>
    <property type="molecule type" value="Genomic_DNA"/>
</dbReference>
<dbReference type="SUPFAM" id="SSF51430">
    <property type="entry name" value="NAD(P)-linked oxidoreductase"/>
    <property type="match status" value="1"/>
</dbReference>
<dbReference type="Proteomes" id="UP001597024">
    <property type="component" value="Unassembled WGS sequence"/>
</dbReference>
<accession>A0ABW3DM45</accession>
<evidence type="ECO:0000259" key="1">
    <source>
        <dbReference type="Pfam" id="PF00248"/>
    </source>
</evidence>
<comment type="caution">
    <text evidence="2">The sequence shown here is derived from an EMBL/GenBank/DDBJ whole genome shotgun (WGS) entry which is preliminary data.</text>
</comment>
<feature type="domain" description="NADP-dependent oxidoreductase" evidence="1">
    <location>
        <begin position="4"/>
        <end position="109"/>
    </location>
</feature>
<protein>
    <submittedName>
        <fullName evidence="2">Aldo/keto reductase</fullName>
    </submittedName>
</protein>
<evidence type="ECO:0000313" key="2">
    <source>
        <dbReference type="EMBL" id="MFD0884401.1"/>
    </source>
</evidence>
<name>A0ABW3DM45_9ACTN</name>
<reference evidence="3" key="1">
    <citation type="journal article" date="2019" name="Int. J. Syst. Evol. Microbiol.">
        <title>The Global Catalogue of Microorganisms (GCM) 10K type strain sequencing project: providing services to taxonomists for standard genome sequencing and annotation.</title>
        <authorList>
            <consortium name="The Broad Institute Genomics Platform"/>
            <consortium name="The Broad Institute Genome Sequencing Center for Infectious Disease"/>
            <person name="Wu L."/>
            <person name="Ma J."/>
        </authorList>
    </citation>
    <scope>NUCLEOTIDE SEQUENCE [LARGE SCALE GENOMIC DNA]</scope>
    <source>
        <strain evidence="3">CCUG 62974</strain>
    </source>
</reference>
<gene>
    <name evidence="2" type="ORF">ACFQ08_07520</name>
</gene>
<evidence type="ECO:0000313" key="3">
    <source>
        <dbReference type="Proteomes" id="UP001597024"/>
    </source>
</evidence>
<dbReference type="Pfam" id="PF00248">
    <property type="entry name" value="Aldo_ket_red"/>
    <property type="match status" value="1"/>
</dbReference>
<dbReference type="InterPro" id="IPR023210">
    <property type="entry name" value="NADP_OxRdtase_dom"/>
</dbReference>
<dbReference type="InterPro" id="IPR036812">
    <property type="entry name" value="NAD(P)_OxRdtase_dom_sf"/>
</dbReference>
<keyword evidence="3" id="KW-1185">Reference proteome</keyword>
<dbReference type="Gene3D" id="3.20.20.100">
    <property type="entry name" value="NADP-dependent oxidoreductase domain"/>
    <property type="match status" value="1"/>
</dbReference>